<organism evidence="1 2">
    <name type="scientific">Oryza sativa subsp. japonica</name>
    <name type="common">Rice</name>
    <dbReference type="NCBI Taxonomy" id="39947"/>
    <lineage>
        <taxon>Eukaryota</taxon>
        <taxon>Viridiplantae</taxon>
        <taxon>Streptophyta</taxon>
        <taxon>Embryophyta</taxon>
        <taxon>Tracheophyta</taxon>
        <taxon>Spermatophyta</taxon>
        <taxon>Magnoliopsida</taxon>
        <taxon>Liliopsida</taxon>
        <taxon>Poales</taxon>
        <taxon>Poaceae</taxon>
        <taxon>BOP clade</taxon>
        <taxon>Oryzoideae</taxon>
        <taxon>Oryzeae</taxon>
        <taxon>Oryzinae</taxon>
        <taxon>Oryza</taxon>
        <taxon>Oryza sativa</taxon>
    </lineage>
</organism>
<dbReference type="AlphaFoldDB" id="A0A0P0VIC4"/>
<evidence type="ECO:0000313" key="1">
    <source>
        <dbReference type="EMBL" id="BAS78408.1"/>
    </source>
</evidence>
<dbReference type="EMBL" id="AP014958">
    <property type="protein sequence ID" value="BAS78408.1"/>
    <property type="molecule type" value="Genomic_DNA"/>
</dbReference>
<keyword evidence="2" id="KW-1185">Reference proteome</keyword>
<reference evidence="1 2" key="3">
    <citation type="journal article" date="2013" name="Rice">
        <title>Improvement of the Oryza sativa Nipponbare reference genome using next generation sequence and optical map data.</title>
        <authorList>
            <person name="Kawahara Y."/>
            <person name="de la Bastide M."/>
            <person name="Hamilton J.P."/>
            <person name="Kanamori H."/>
            <person name="McCombie W.R."/>
            <person name="Ouyang S."/>
            <person name="Schwartz D.C."/>
            <person name="Tanaka T."/>
            <person name="Wu J."/>
            <person name="Zhou S."/>
            <person name="Childs K.L."/>
            <person name="Davidson R.M."/>
            <person name="Lin H."/>
            <person name="Quesada-Ocampo L."/>
            <person name="Vaillancourt B."/>
            <person name="Sakai H."/>
            <person name="Lee S.S."/>
            <person name="Kim J."/>
            <person name="Numa H."/>
            <person name="Itoh T."/>
            <person name="Buell C.R."/>
            <person name="Matsumoto T."/>
        </authorList>
    </citation>
    <scope>NUCLEOTIDE SEQUENCE [LARGE SCALE GENOMIC DNA]</scope>
    <source>
        <strain evidence="2">cv. Nipponbare</strain>
    </source>
</reference>
<protein>
    <submittedName>
        <fullName evidence="1">Os02g0325800 protein</fullName>
    </submittedName>
</protein>
<dbReference type="Proteomes" id="UP000059680">
    <property type="component" value="Chromosome 2"/>
</dbReference>
<reference evidence="2" key="1">
    <citation type="journal article" date="2005" name="Nature">
        <title>The map-based sequence of the rice genome.</title>
        <authorList>
            <consortium name="International rice genome sequencing project (IRGSP)"/>
            <person name="Matsumoto T."/>
            <person name="Wu J."/>
            <person name="Kanamori H."/>
            <person name="Katayose Y."/>
            <person name="Fujisawa M."/>
            <person name="Namiki N."/>
            <person name="Mizuno H."/>
            <person name="Yamamoto K."/>
            <person name="Antonio B.A."/>
            <person name="Baba T."/>
            <person name="Sakata K."/>
            <person name="Nagamura Y."/>
            <person name="Aoki H."/>
            <person name="Arikawa K."/>
            <person name="Arita K."/>
            <person name="Bito T."/>
            <person name="Chiden Y."/>
            <person name="Fujitsuka N."/>
            <person name="Fukunaka R."/>
            <person name="Hamada M."/>
            <person name="Harada C."/>
            <person name="Hayashi A."/>
            <person name="Hijishita S."/>
            <person name="Honda M."/>
            <person name="Hosokawa S."/>
            <person name="Ichikawa Y."/>
            <person name="Idonuma A."/>
            <person name="Iijima M."/>
            <person name="Ikeda M."/>
            <person name="Ikeno M."/>
            <person name="Ito K."/>
            <person name="Ito S."/>
            <person name="Ito T."/>
            <person name="Ito Y."/>
            <person name="Ito Y."/>
            <person name="Iwabuchi A."/>
            <person name="Kamiya K."/>
            <person name="Karasawa W."/>
            <person name="Kurita K."/>
            <person name="Katagiri S."/>
            <person name="Kikuta A."/>
            <person name="Kobayashi H."/>
            <person name="Kobayashi N."/>
            <person name="Machita K."/>
            <person name="Maehara T."/>
            <person name="Masukawa M."/>
            <person name="Mizubayashi T."/>
            <person name="Mukai Y."/>
            <person name="Nagasaki H."/>
            <person name="Nagata Y."/>
            <person name="Naito S."/>
            <person name="Nakashima M."/>
            <person name="Nakama Y."/>
            <person name="Nakamichi Y."/>
            <person name="Nakamura M."/>
            <person name="Meguro A."/>
            <person name="Negishi M."/>
            <person name="Ohta I."/>
            <person name="Ohta T."/>
            <person name="Okamoto M."/>
            <person name="Ono N."/>
            <person name="Saji S."/>
            <person name="Sakaguchi M."/>
            <person name="Sakai K."/>
            <person name="Shibata M."/>
            <person name="Shimokawa T."/>
            <person name="Song J."/>
            <person name="Takazaki Y."/>
            <person name="Terasawa K."/>
            <person name="Tsugane M."/>
            <person name="Tsuji K."/>
            <person name="Ueda S."/>
            <person name="Waki K."/>
            <person name="Yamagata H."/>
            <person name="Yamamoto M."/>
            <person name="Yamamoto S."/>
            <person name="Yamane H."/>
            <person name="Yoshiki S."/>
            <person name="Yoshihara R."/>
            <person name="Yukawa K."/>
            <person name="Zhong H."/>
            <person name="Yano M."/>
            <person name="Yuan Q."/>
            <person name="Ouyang S."/>
            <person name="Liu J."/>
            <person name="Jones K.M."/>
            <person name="Gansberger K."/>
            <person name="Moffat K."/>
            <person name="Hill J."/>
            <person name="Bera J."/>
            <person name="Fadrosh D."/>
            <person name="Jin S."/>
            <person name="Johri S."/>
            <person name="Kim M."/>
            <person name="Overton L."/>
            <person name="Reardon M."/>
            <person name="Tsitrin T."/>
            <person name="Vuong H."/>
            <person name="Weaver B."/>
            <person name="Ciecko A."/>
            <person name="Tallon L."/>
            <person name="Jackson J."/>
            <person name="Pai G."/>
            <person name="Aken S.V."/>
            <person name="Utterback T."/>
            <person name="Reidmuller S."/>
            <person name="Feldblyum T."/>
            <person name="Hsiao J."/>
            <person name="Zismann V."/>
            <person name="Iobst S."/>
            <person name="de Vazeille A.R."/>
            <person name="Buell C.R."/>
            <person name="Ying K."/>
            <person name="Li Y."/>
            <person name="Lu T."/>
            <person name="Huang Y."/>
            <person name="Zhao Q."/>
            <person name="Feng Q."/>
            <person name="Zhang L."/>
            <person name="Zhu J."/>
            <person name="Weng Q."/>
            <person name="Mu J."/>
            <person name="Lu Y."/>
            <person name="Fan D."/>
            <person name="Liu Y."/>
            <person name="Guan J."/>
            <person name="Zhang Y."/>
            <person name="Yu S."/>
            <person name="Liu X."/>
            <person name="Zhang Y."/>
            <person name="Hong G."/>
            <person name="Han B."/>
            <person name="Choisne N."/>
            <person name="Demange N."/>
            <person name="Orjeda G."/>
            <person name="Samain S."/>
            <person name="Cattolico L."/>
            <person name="Pelletier E."/>
            <person name="Couloux A."/>
            <person name="Segurens B."/>
            <person name="Wincker P."/>
            <person name="D'Hont A."/>
            <person name="Scarpelli C."/>
            <person name="Weissenbach J."/>
            <person name="Salanoubat M."/>
            <person name="Quetier F."/>
            <person name="Yu Y."/>
            <person name="Kim H.R."/>
            <person name="Rambo T."/>
            <person name="Currie J."/>
            <person name="Collura K."/>
            <person name="Luo M."/>
            <person name="Yang T."/>
            <person name="Ammiraju J.S.S."/>
            <person name="Engler F."/>
            <person name="Soderlund C."/>
            <person name="Wing R.A."/>
            <person name="Palmer L.E."/>
            <person name="de la Bastide M."/>
            <person name="Spiegel L."/>
            <person name="Nascimento L."/>
            <person name="Zutavern T."/>
            <person name="O'Shaughnessy A."/>
            <person name="Dike S."/>
            <person name="Dedhia N."/>
            <person name="Preston R."/>
            <person name="Balija V."/>
            <person name="McCombie W.R."/>
            <person name="Chow T."/>
            <person name="Chen H."/>
            <person name="Chung M."/>
            <person name="Chen C."/>
            <person name="Shaw J."/>
            <person name="Wu H."/>
            <person name="Hsiao K."/>
            <person name="Chao Y."/>
            <person name="Chu M."/>
            <person name="Cheng C."/>
            <person name="Hour A."/>
            <person name="Lee P."/>
            <person name="Lin S."/>
            <person name="Lin Y."/>
            <person name="Liou J."/>
            <person name="Liu S."/>
            <person name="Hsing Y."/>
            <person name="Raghuvanshi S."/>
            <person name="Mohanty A."/>
            <person name="Bharti A.K."/>
            <person name="Gaur A."/>
            <person name="Gupta V."/>
            <person name="Kumar D."/>
            <person name="Ravi V."/>
            <person name="Vij S."/>
            <person name="Kapur A."/>
            <person name="Khurana P."/>
            <person name="Khurana P."/>
            <person name="Khurana J.P."/>
            <person name="Tyagi A.K."/>
            <person name="Gaikwad K."/>
            <person name="Singh A."/>
            <person name="Dalal V."/>
            <person name="Srivastava S."/>
            <person name="Dixit A."/>
            <person name="Pal A.K."/>
            <person name="Ghazi I.A."/>
            <person name="Yadav M."/>
            <person name="Pandit A."/>
            <person name="Bhargava A."/>
            <person name="Sureshbabu K."/>
            <person name="Batra K."/>
            <person name="Sharma T.R."/>
            <person name="Mohapatra T."/>
            <person name="Singh N.K."/>
            <person name="Messing J."/>
            <person name="Nelson A.B."/>
            <person name="Fuks G."/>
            <person name="Kavchok S."/>
            <person name="Keizer G."/>
            <person name="Linton E."/>
            <person name="Llaca V."/>
            <person name="Song R."/>
            <person name="Tanyolac B."/>
            <person name="Young S."/>
            <person name="Ho-Il K."/>
            <person name="Hahn J.H."/>
            <person name="Sangsakoo G."/>
            <person name="Vanavichit A."/>
            <person name="de Mattos Luiz.A.T."/>
            <person name="Zimmer P.D."/>
            <person name="Malone G."/>
            <person name="Dellagostin O."/>
            <person name="de Oliveira A.C."/>
            <person name="Bevan M."/>
            <person name="Bancroft I."/>
            <person name="Minx P."/>
            <person name="Cordum H."/>
            <person name="Wilson R."/>
            <person name="Cheng Z."/>
            <person name="Jin W."/>
            <person name="Jiang J."/>
            <person name="Leong S.A."/>
            <person name="Iwama H."/>
            <person name="Gojobori T."/>
            <person name="Itoh T."/>
            <person name="Niimura Y."/>
            <person name="Fujii Y."/>
            <person name="Habara T."/>
            <person name="Sakai H."/>
            <person name="Sato Y."/>
            <person name="Wilson G."/>
            <person name="Kumar K."/>
            <person name="McCouch S."/>
            <person name="Juretic N."/>
            <person name="Hoen D."/>
            <person name="Wright S."/>
            <person name="Bruskiewich R."/>
            <person name="Bureau T."/>
            <person name="Miyao A."/>
            <person name="Hirochika H."/>
            <person name="Nishikawa T."/>
            <person name="Kadowaki K."/>
            <person name="Sugiura M."/>
            <person name="Burr B."/>
            <person name="Sasaki T."/>
        </authorList>
    </citation>
    <scope>NUCLEOTIDE SEQUENCE [LARGE SCALE GENOMIC DNA]</scope>
    <source>
        <strain evidence="2">cv. Nipponbare</strain>
    </source>
</reference>
<sequence length="187" mass="18901">MCFSVSSSVGLSPLSPTTVELAAAVVDDAGSSARFSFSNGWNAPPAFLAFSATGLHGDDGCWGSSWLQSCTDWSQSGVTFLASGGGGGGDECLSDVSASSFLPDLAASAWVLSSSEEDSERLGLSGMNSSSTGGGPWSLTVSSLPAASIWLLIPSIAAPQSQLALTRTNAQRSSEECVASEARAYSG</sequence>
<proteinExistence type="predicted"/>
<gene>
    <name evidence="1" type="ordered locus">Os02g0325800</name>
    <name evidence="1" type="ORF">OSNPB_020325800</name>
</gene>
<evidence type="ECO:0000313" key="2">
    <source>
        <dbReference type="Proteomes" id="UP000059680"/>
    </source>
</evidence>
<dbReference type="InParanoid" id="A0A0P0VIC4"/>
<dbReference type="PaxDb" id="39947-A0A0P0VIC4"/>
<name>A0A0P0VIC4_ORYSJ</name>
<dbReference type="Gramene" id="Os02t0325800-00">
    <property type="protein sequence ID" value="Os02t0325800-00"/>
    <property type="gene ID" value="Os02g0325800"/>
</dbReference>
<reference evidence="1 2" key="2">
    <citation type="journal article" date="2013" name="Plant Cell Physiol.">
        <title>Rice Annotation Project Database (RAP-DB): an integrative and interactive database for rice genomics.</title>
        <authorList>
            <person name="Sakai H."/>
            <person name="Lee S.S."/>
            <person name="Tanaka T."/>
            <person name="Numa H."/>
            <person name="Kim J."/>
            <person name="Kawahara Y."/>
            <person name="Wakimoto H."/>
            <person name="Yang C.C."/>
            <person name="Iwamoto M."/>
            <person name="Abe T."/>
            <person name="Yamada Y."/>
            <person name="Muto A."/>
            <person name="Inokuchi H."/>
            <person name="Ikemura T."/>
            <person name="Matsumoto T."/>
            <person name="Sasaki T."/>
            <person name="Itoh T."/>
        </authorList>
    </citation>
    <scope>NUCLEOTIDE SEQUENCE [LARGE SCALE GENOMIC DNA]</scope>
    <source>
        <strain evidence="2">cv. Nipponbare</strain>
    </source>
</reference>
<accession>A0A0P0VIC4</accession>